<proteinExistence type="predicted"/>
<protein>
    <recommendedName>
        <fullName evidence="3">Activator of Hsp90 ATPase 1 family protein</fullName>
    </recommendedName>
</protein>
<dbReference type="KEGG" id="cga:Celgi_2999"/>
<dbReference type="RefSeq" id="WP_013885008.1">
    <property type="nucleotide sequence ID" value="NC_015671.1"/>
</dbReference>
<evidence type="ECO:0000313" key="1">
    <source>
        <dbReference type="EMBL" id="AEI13491.1"/>
    </source>
</evidence>
<dbReference type="AlphaFoldDB" id="F8A6K3"/>
<dbReference type="OrthoDB" id="4571327at2"/>
<accession>F8A6K3</accession>
<dbReference type="HOGENOM" id="CLU_2300749_0_0_11"/>
<keyword evidence="2" id="KW-1185">Reference proteome</keyword>
<reference evidence="2" key="1">
    <citation type="submission" date="2011-04" db="EMBL/GenBank/DDBJ databases">
        <title>Complete sequence of Cellvibrio gilvus ATCC 13127.</title>
        <authorList>
            <person name="Lucas S."/>
            <person name="Han J."/>
            <person name="Lapidus A."/>
            <person name="Cheng J.-F."/>
            <person name="Goodwin L."/>
            <person name="Pitluck S."/>
            <person name="Peters L."/>
            <person name="Munk A."/>
            <person name="Detter J.C."/>
            <person name="Han C."/>
            <person name="Tapia R."/>
            <person name="Land M."/>
            <person name="Hauser L."/>
            <person name="Kyrpides N."/>
            <person name="Ivanova N."/>
            <person name="Ovchinnikova G."/>
            <person name="Pagani I."/>
            <person name="Mead D."/>
            <person name="Brumm P."/>
            <person name="Woyke T."/>
        </authorList>
    </citation>
    <scope>NUCLEOTIDE SEQUENCE [LARGE SCALE GENOMIC DNA]</scope>
    <source>
        <strain evidence="2">ATCC 13127 / NRRL B-14078</strain>
    </source>
</reference>
<evidence type="ECO:0000313" key="2">
    <source>
        <dbReference type="Proteomes" id="UP000000485"/>
    </source>
</evidence>
<organism evidence="1 2">
    <name type="scientific">Cellulomonas gilvus (strain ATCC 13127 / NRRL B-14078)</name>
    <name type="common">Cellvibrio gilvus</name>
    <dbReference type="NCBI Taxonomy" id="593907"/>
    <lineage>
        <taxon>Bacteria</taxon>
        <taxon>Bacillati</taxon>
        <taxon>Actinomycetota</taxon>
        <taxon>Actinomycetes</taxon>
        <taxon>Micrococcales</taxon>
        <taxon>Cellulomonadaceae</taxon>
        <taxon>Cellulomonas</taxon>
    </lineage>
</organism>
<sequence>MGRYVGTVGRPLDEVRWAIDAVAPQQGWTLGFGSTREVAVLTKGMTLWSWGATLHVHLQDLGGITRLTCDTREELPALTDWGRGKRAAQRLVEALGGTFA</sequence>
<evidence type="ECO:0008006" key="3">
    <source>
        <dbReference type="Google" id="ProtNLM"/>
    </source>
</evidence>
<dbReference type="EMBL" id="CP002665">
    <property type="protein sequence ID" value="AEI13491.1"/>
    <property type="molecule type" value="Genomic_DNA"/>
</dbReference>
<name>F8A6K3_CELGA</name>
<dbReference type="Proteomes" id="UP000000485">
    <property type="component" value="Chromosome"/>
</dbReference>
<gene>
    <name evidence="1" type="ordered locus">Celgi_2999</name>
</gene>